<organism evidence="2 3">
    <name type="scientific">Oceanobacillus profundus</name>
    <dbReference type="NCBI Taxonomy" id="372463"/>
    <lineage>
        <taxon>Bacteria</taxon>
        <taxon>Bacillati</taxon>
        <taxon>Bacillota</taxon>
        <taxon>Bacilli</taxon>
        <taxon>Bacillales</taxon>
        <taxon>Bacillaceae</taxon>
        <taxon>Oceanobacillus</taxon>
    </lineage>
</organism>
<proteinExistence type="predicted"/>
<gene>
    <name evidence="2" type="ORF">D1B32_22815</name>
</gene>
<keyword evidence="3" id="KW-1185">Reference proteome</keyword>
<dbReference type="EMBL" id="QWEH01000030">
    <property type="protein sequence ID" value="RHW29308.1"/>
    <property type="molecule type" value="Genomic_DNA"/>
</dbReference>
<dbReference type="Proteomes" id="UP000285456">
    <property type="component" value="Unassembled WGS sequence"/>
</dbReference>
<dbReference type="AlphaFoldDB" id="A0A417Y9C9"/>
<accession>A0A417Y9C9</accession>
<evidence type="ECO:0000313" key="3">
    <source>
        <dbReference type="Proteomes" id="UP000285456"/>
    </source>
</evidence>
<evidence type="ECO:0000313" key="2">
    <source>
        <dbReference type="EMBL" id="RHW29308.1"/>
    </source>
</evidence>
<feature type="coiled-coil region" evidence="1">
    <location>
        <begin position="276"/>
        <end position="303"/>
    </location>
</feature>
<dbReference type="RefSeq" id="WP_095312779.1">
    <property type="nucleotide sequence ID" value="NZ_JAMAWL010000003.1"/>
</dbReference>
<evidence type="ECO:0000256" key="1">
    <source>
        <dbReference type="SAM" id="Coils"/>
    </source>
</evidence>
<keyword evidence="1" id="KW-0175">Coiled coil</keyword>
<name>A0A417Y9C9_9BACI</name>
<comment type="caution">
    <text evidence="2">The sequence shown here is derived from an EMBL/GenBank/DDBJ whole genome shotgun (WGS) entry which is preliminary data.</text>
</comment>
<reference evidence="2 3" key="1">
    <citation type="journal article" date="2007" name="Int. J. Syst. Evol. Microbiol.">
        <title>Oceanobacillus profundus sp. nov., isolated from a deep-sea sediment core.</title>
        <authorList>
            <person name="Kim Y.G."/>
            <person name="Choi D.H."/>
            <person name="Hyun S."/>
            <person name="Cho B.C."/>
        </authorList>
    </citation>
    <scope>NUCLEOTIDE SEQUENCE [LARGE SCALE GENOMIC DNA]</scope>
    <source>
        <strain evidence="2 3">DSM 18246</strain>
    </source>
</reference>
<sequence length="520" mass="60848">MAKTTSPSFVFSLELEKNPIVFSVIEKELEIARVIYNTVLGKYLKLEEQMKREKRYKKLVLQNRGVSKKLAKDPSNKILIAEKKCIQAAFEELRLKYALTEYASHEWIKPIREHFGNKVNSAIAQKTATRAWNTFKKKLFGESKKVKFISKGDMDSFEGKSNDTGWRFVDGFIVYKDLNTSLVFKEKDAYASEIMTKLYDKTPFSYKTKDSVKSDYYRVKYVRIVRKEIRGKVRYFADLVIAGYPPSKDRNIGKGNVGIDIGTSTVAVSSETKVLLSNLAEQVKEIAREIRLIQRKMDRSRRMMNSSNFNDNGTIKKGKKTWVFSNRYRKLRSRLRELHRKQADIRKTSHRTLANSLLSLGDTFYTETMNFKGLQKRKRETEVSDKTGKYKRKKRFGKTLGNRAPALFLKILEEKVNRFGGIFKRINTRIFKASQYCHVRKDYFRKHLSERWHRIDEKTKIQRDIYSAFLLMNANKSGKKTNQNSCEETFPTFQKLHDQEIAYILKQKKMILNSGITLKN</sequence>
<protein>
    <submittedName>
        <fullName evidence="2">Transposase</fullName>
    </submittedName>
</protein>